<dbReference type="GeneID" id="18829348"/>
<name>K5XWN6_AGABU</name>
<keyword evidence="1" id="KW-0472">Membrane</keyword>
<protein>
    <recommendedName>
        <fullName evidence="2">DUF6534 domain-containing protein</fullName>
    </recommendedName>
</protein>
<dbReference type="AlphaFoldDB" id="K5XWN6"/>
<feature type="transmembrane region" description="Helical" evidence="1">
    <location>
        <begin position="127"/>
        <end position="155"/>
    </location>
</feature>
<feature type="transmembrane region" description="Helical" evidence="1">
    <location>
        <begin position="20"/>
        <end position="41"/>
    </location>
</feature>
<dbReference type="InterPro" id="IPR045339">
    <property type="entry name" value="DUF6534"/>
</dbReference>
<reference evidence="4" key="1">
    <citation type="journal article" date="2012" name="Proc. Natl. Acad. Sci. U.S.A.">
        <title>Genome sequence of the button mushroom Agaricus bisporus reveals mechanisms governing adaptation to a humic-rich ecological niche.</title>
        <authorList>
            <person name="Morin E."/>
            <person name="Kohler A."/>
            <person name="Baker A.R."/>
            <person name="Foulongne-Oriol M."/>
            <person name="Lombard V."/>
            <person name="Nagy L.G."/>
            <person name="Ohm R.A."/>
            <person name="Patyshakuliyeva A."/>
            <person name="Brun A."/>
            <person name="Aerts A.L."/>
            <person name="Bailey A.M."/>
            <person name="Billette C."/>
            <person name="Coutinho P.M."/>
            <person name="Deakin G."/>
            <person name="Doddapaneni H."/>
            <person name="Floudas D."/>
            <person name="Grimwood J."/>
            <person name="Hilden K."/>
            <person name="Kuees U."/>
            <person name="LaButti K.M."/>
            <person name="Lapidus A."/>
            <person name="Lindquist E.A."/>
            <person name="Lucas S.M."/>
            <person name="Murat C."/>
            <person name="Riley R.W."/>
            <person name="Salamov A.A."/>
            <person name="Schmutz J."/>
            <person name="Subramanian V."/>
            <person name="Woesten H.A.B."/>
            <person name="Xu J."/>
            <person name="Eastwood D.C."/>
            <person name="Foster G.D."/>
            <person name="Sonnenberg A.S."/>
            <person name="Cullen D."/>
            <person name="de Vries R.P."/>
            <person name="Lundell T."/>
            <person name="Hibbett D.S."/>
            <person name="Henrissat B."/>
            <person name="Burton K.S."/>
            <person name="Kerrigan R.W."/>
            <person name="Challen M.P."/>
            <person name="Grigoriev I.V."/>
            <person name="Martin F."/>
        </authorList>
    </citation>
    <scope>NUCLEOTIDE SEQUENCE [LARGE SCALE GENOMIC DNA]</scope>
    <source>
        <strain evidence="4">JB137-S8 / ATCC MYA-4627 / FGSC 10392</strain>
    </source>
</reference>
<dbReference type="InParanoid" id="K5XWN6"/>
<organism evidence="3 4">
    <name type="scientific">Agaricus bisporus var. burnettii (strain JB137-S8 / ATCC MYA-4627 / FGSC 10392)</name>
    <name type="common">White button mushroom</name>
    <dbReference type="NCBI Taxonomy" id="597362"/>
    <lineage>
        <taxon>Eukaryota</taxon>
        <taxon>Fungi</taxon>
        <taxon>Dikarya</taxon>
        <taxon>Basidiomycota</taxon>
        <taxon>Agaricomycotina</taxon>
        <taxon>Agaricomycetes</taxon>
        <taxon>Agaricomycetidae</taxon>
        <taxon>Agaricales</taxon>
        <taxon>Agaricineae</taxon>
        <taxon>Agaricaceae</taxon>
        <taxon>Agaricus</taxon>
    </lineage>
</organism>
<feature type="transmembrane region" description="Helical" evidence="1">
    <location>
        <begin position="102"/>
        <end position="120"/>
    </location>
</feature>
<keyword evidence="4" id="KW-1185">Reference proteome</keyword>
<keyword evidence="1" id="KW-0812">Transmembrane</keyword>
<dbReference type="HOGENOM" id="CLU_046025_5_2_1"/>
<dbReference type="KEGG" id="abp:AGABI1DRAFT40142"/>
<keyword evidence="1" id="KW-1133">Transmembrane helix</keyword>
<feature type="transmembrane region" description="Helical" evidence="1">
    <location>
        <begin position="229"/>
        <end position="246"/>
    </location>
</feature>
<evidence type="ECO:0000313" key="4">
    <source>
        <dbReference type="Proteomes" id="UP000008493"/>
    </source>
</evidence>
<dbReference type="eggNOG" id="ENOG502SJ8A">
    <property type="taxonomic scope" value="Eukaryota"/>
</dbReference>
<dbReference type="PANTHER" id="PTHR40465:SF1">
    <property type="entry name" value="DUF6534 DOMAIN-CONTAINING PROTEIN"/>
    <property type="match status" value="1"/>
</dbReference>
<gene>
    <name evidence="3" type="ORF">AGABI1DRAFT_40142</name>
</gene>
<feature type="domain" description="DUF6534" evidence="2">
    <location>
        <begin position="195"/>
        <end position="283"/>
    </location>
</feature>
<dbReference type="OrthoDB" id="3190888at2759"/>
<feature type="transmembrane region" description="Helical" evidence="1">
    <location>
        <begin position="175"/>
        <end position="208"/>
    </location>
</feature>
<accession>K5XWN6</accession>
<evidence type="ECO:0000313" key="3">
    <source>
        <dbReference type="EMBL" id="EKM79635.1"/>
    </source>
</evidence>
<dbReference type="Proteomes" id="UP000008493">
    <property type="component" value="Unassembled WGS sequence"/>
</dbReference>
<dbReference type="OMA" id="IFTGHIT"/>
<dbReference type="PANTHER" id="PTHR40465">
    <property type="entry name" value="CHROMOSOME 1, WHOLE GENOME SHOTGUN SEQUENCE"/>
    <property type="match status" value="1"/>
</dbReference>
<dbReference type="EMBL" id="JH971390">
    <property type="protein sequence ID" value="EKM79635.1"/>
    <property type="molecule type" value="Genomic_DNA"/>
</dbReference>
<evidence type="ECO:0000256" key="1">
    <source>
        <dbReference type="SAM" id="Phobius"/>
    </source>
</evidence>
<dbReference type="RefSeq" id="XP_007329679.1">
    <property type="nucleotide sequence ID" value="XM_007329617.1"/>
</dbReference>
<proteinExistence type="predicted"/>
<feature type="transmembrane region" description="Helical" evidence="1">
    <location>
        <begin position="258"/>
        <end position="279"/>
    </location>
</feature>
<sequence length="366" mass="41406">MESLPAQLEPLIMKTLGTVFIGFSAACVIYGILITQVFQYFRGYPFDKARFKYAVVCSLSSIRILETADQIFTGHITFWYTVKNWGRFDVLLKAELTWCPTFFSLGGLLPFCSYFGLRVWRFSGRNYYITGVILVLTYTQLGLAICMCFQLHLFQHALDRPSSLRVCHLEDVPRVFPFIFIGAQVLGSVSLGTGVLTDVTTAVTLCIYLNRLRTGLHTSDSLVNMLIRYAINTGALTSITISTSLIRIQYDFLPDNNLYYASVYIILSKLYAISLMATLNTRRQVRGRGTEQEGATATNNTNMFHLGTRVPSMGPYDTDQWEKMIPPTQSRGRSILMEPAQQAYYSKDEFPFNSFHPGTSSKYVSF</sequence>
<dbReference type="Pfam" id="PF20152">
    <property type="entry name" value="DUF6534"/>
    <property type="match status" value="1"/>
</dbReference>
<evidence type="ECO:0000259" key="2">
    <source>
        <dbReference type="Pfam" id="PF20152"/>
    </source>
</evidence>